<evidence type="ECO:0000313" key="4">
    <source>
        <dbReference type="Proteomes" id="UP000224854"/>
    </source>
</evidence>
<keyword evidence="1" id="KW-0175">Coiled coil</keyword>
<gene>
    <name evidence="3" type="ORF">CDD82_5107</name>
</gene>
<dbReference type="Proteomes" id="UP000224854">
    <property type="component" value="Unassembled WGS sequence"/>
</dbReference>
<comment type="caution">
    <text evidence="3">The sequence shown here is derived from an EMBL/GenBank/DDBJ whole genome shotgun (WGS) entry which is preliminary data.</text>
</comment>
<proteinExistence type="predicted"/>
<dbReference type="EMBL" id="NJEU01000455">
    <property type="protein sequence ID" value="PHH74087.1"/>
    <property type="molecule type" value="Genomic_DNA"/>
</dbReference>
<accession>A0A2C5YZ91</accession>
<dbReference type="OrthoDB" id="10412087at2759"/>
<dbReference type="AlphaFoldDB" id="A0A2C5YZ91"/>
<evidence type="ECO:0000256" key="2">
    <source>
        <dbReference type="SAM" id="MobiDB-lite"/>
    </source>
</evidence>
<evidence type="ECO:0000313" key="3">
    <source>
        <dbReference type="EMBL" id="PHH74087.1"/>
    </source>
</evidence>
<keyword evidence="4" id="KW-1185">Reference proteome</keyword>
<feature type="region of interest" description="Disordered" evidence="2">
    <location>
        <begin position="1"/>
        <end position="61"/>
    </location>
</feature>
<organism evidence="3 4">
    <name type="scientific">Ophiocordyceps australis</name>
    <dbReference type="NCBI Taxonomy" id="1399860"/>
    <lineage>
        <taxon>Eukaryota</taxon>
        <taxon>Fungi</taxon>
        <taxon>Dikarya</taxon>
        <taxon>Ascomycota</taxon>
        <taxon>Pezizomycotina</taxon>
        <taxon>Sordariomycetes</taxon>
        <taxon>Hypocreomycetidae</taxon>
        <taxon>Hypocreales</taxon>
        <taxon>Ophiocordycipitaceae</taxon>
        <taxon>Ophiocordyceps</taxon>
    </lineage>
</organism>
<feature type="coiled-coil region" evidence="1">
    <location>
        <begin position="133"/>
        <end position="160"/>
    </location>
</feature>
<reference evidence="3 4" key="1">
    <citation type="submission" date="2017-06" db="EMBL/GenBank/DDBJ databases">
        <title>Ant-infecting Ophiocordyceps genomes reveal a high diversity of potential behavioral manipulation genes and a possible major role for enterotoxins.</title>
        <authorList>
            <person name="De Bekker C."/>
            <person name="Evans H.C."/>
            <person name="Brachmann A."/>
            <person name="Hughes D.P."/>
        </authorList>
    </citation>
    <scope>NUCLEOTIDE SEQUENCE [LARGE SCALE GENOMIC DNA]</scope>
    <source>
        <strain evidence="3 4">1348a</strain>
    </source>
</reference>
<sequence length="190" mass="21780">MAVSDSNTTPQTRPQQTTTILDQQETSSPNLNTLPPLPPSPSQSSDCESQDETPPKMAPSFSSTISFKNYCALVLVIRKEMQDALRKAGEYGQVLNDTERELHQLNKQRAHVLFTRPKRLDHDAEMLTLNMDIGVVETKMREAERERQKWLDKYADSRRSMETTEAKLLEHYPKEWKATGGLVKKYEVKK</sequence>
<evidence type="ECO:0000256" key="1">
    <source>
        <dbReference type="SAM" id="Coils"/>
    </source>
</evidence>
<feature type="compositionally biased region" description="Low complexity" evidence="2">
    <location>
        <begin position="8"/>
        <end position="19"/>
    </location>
</feature>
<protein>
    <submittedName>
        <fullName evidence="3">Uncharacterized protein</fullName>
    </submittedName>
</protein>
<name>A0A2C5YZ91_9HYPO</name>